<dbReference type="EMBL" id="PDJJ01000001">
    <property type="protein sequence ID" value="PFG42055.1"/>
    <property type="molecule type" value="Genomic_DNA"/>
</dbReference>
<evidence type="ECO:0000313" key="11">
    <source>
        <dbReference type="Proteomes" id="UP000224130"/>
    </source>
</evidence>
<feature type="domain" description="ATP-grasp" evidence="8">
    <location>
        <begin position="117"/>
        <end position="316"/>
    </location>
</feature>
<evidence type="ECO:0000256" key="7">
    <source>
        <dbReference type="PROSITE-ProRule" id="PRU00409"/>
    </source>
</evidence>
<dbReference type="RefSeq" id="WP_170023505.1">
    <property type="nucleotide sequence ID" value="NZ_PDJJ01000001.1"/>
</dbReference>
<evidence type="ECO:0000256" key="3">
    <source>
        <dbReference type="ARBA" id="ARBA00022598"/>
    </source>
</evidence>
<dbReference type="SUPFAM" id="SSF52440">
    <property type="entry name" value="PreATP-grasp domain"/>
    <property type="match status" value="1"/>
</dbReference>
<dbReference type="AlphaFoldDB" id="A0A2A9EUY7"/>
<dbReference type="InterPro" id="IPR005482">
    <property type="entry name" value="Biotin_COase_C"/>
</dbReference>
<dbReference type="PROSITE" id="PS50979">
    <property type="entry name" value="BC"/>
    <property type="match status" value="1"/>
</dbReference>
<dbReference type="Pfam" id="PF02786">
    <property type="entry name" value="CPSase_L_D2"/>
    <property type="match status" value="1"/>
</dbReference>
<evidence type="ECO:0000256" key="2">
    <source>
        <dbReference type="ARBA" id="ARBA00013263"/>
    </source>
</evidence>
<proteinExistence type="predicted"/>
<dbReference type="SUPFAM" id="SSF51246">
    <property type="entry name" value="Rudiment single hybrid motif"/>
    <property type="match status" value="1"/>
</dbReference>
<dbReference type="PROSITE" id="PS50975">
    <property type="entry name" value="ATP_GRASP"/>
    <property type="match status" value="1"/>
</dbReference>
<keyword evidence="6" id="KW-0092">Biotin</keyword>
<dbReference type="SUPFAM" id="SSF56059">
    <property type="entry name" value="Glutathione synthetase ATP-binding domain-like"/>
    <property type="match status" value="1"/>
</dbReference>
<dbReference type="InterPro" id="IPR001882">
    <property type="entry name" value="Biotin_BS"/>
</dbReference>
<comment type="caution">
    <text evidence="10">The sequence shown here is derived from an EMBL/GenBank/DDBJ whole genome shotgun (WGS) entry which is preliminary data.</text>
</comment>
<evidence type="ECO:0000256" key="5">
    <source>
        <dbReference type="ARBA" id="ARBA00022840"/>
    </source>
</evidence>
<evidence type="ECO:0000259" key="8">
    <source>
        <dbReference type="PROSITE" id="PS50975"/>
    </source>
</evidence>
<dbReference type="InterPro" id="IPR000089">
    <property type="entry name" value="Biotin_lipoyl"/>
</dbReference>
<keyword evidence="3" id="KW-0436">Ligase</keyword>
<dbReference type="Pfam" id="PF02785">
    <property type="entry name" value="Biotin_carb_C"/>
    <property type="match status" value="1"/>
</dbReference>
<comment type="cofactor">
    <cofactor evidence="1">
        <name>biotin</name>
        <dbReference type="ChEBI" id="CHEBI:57586"/>
    </cofactor>
</comment>
<dbReference type="PROSITE" id="PS00188">
    <property type="entry name" value="BIOTIN"/>
    <property type="match status" value="1"/>
</dbReference>
<dbReference type="PANTHER" id="PTHR18866">
    <property type="entry name" value="CARBOXYLASE:PYRUVATE/ACETYL-COA/PROPIONYL-COA CARBOXYLASE"/>
    <property type="match status" value="1"/>
</dbReference>
<dbReference type="InterPro" id="IPR050856">
    <property type="entry name" value="Biotin_carboxylase_complex"/>
</dbReference>
<gene>
    <name evidence="10" type="ORF">ATJ88_0705</name>
</gene>
<dbReference type="Pfam" id="PF00364">
    <property type="entry name" value="Biotin_lipoyl"/>
    <property type="match status" value="1"/>
</dbReference>
<dbReference type="InterPro" id="IPR011054">
    <property type="entry name" value="Rudment_hybrid_motif"/>
</dbReference>
<dbReference type="Pfam" id="PF00289">
    <property type="entry name" value="Biotin_carb_N"/>
    <property type="match status" value="1"/>
</dbReference>
<dbReference type="PANTHER" id="PTHR18866:SF33">
    <property type="entry name" value="METHYLCROTONOYL-COA CARBOXYLASE SUBUNIT ALPHA, MITOCHONDRIAL-RELATED"/>
    <property type="match status" value="1"/>
</dbReference>
<reference evidence="10 11" key="1">
    <citation type="submission" date="2017-10" db="EMBL/GenBank/DDBJ databases">
        <title>Sequencing the genomes of 1000 actinobacteria strains.</title>
        <authorList>
            <person name="Klenk H.-P."/>
        </authorList>
    </citation>
    <scope>NUCLEOTIDE SEQUENCE [LARGE SCALE GENOMIC DNA]</scope>
    <source>
        <strain evidence="10 11">DSM 21863</strain>
    </source>
</reference>
<sequence length="683" mass="70056">MFTTVLVANRGEIACRVIATLRRLGIRSVAVATDPDAGARHVREADVTVPLGPARAYLDPDAIVAAALATGAQAVHPGYGFLSENPALARACAAAGLVLVGPPVEAVETMADKVAAKRLVAKHDVPVLPGTLDAGLDDDALLAAGADVGFPLLVKPVAGGGGKGMEVVRAAADLPAALASARRVAASAFGDDGLLLERLVDTPRHVEVQVLADAHGAVVHLGERECTLQRRHQKIVEEAPSPALDDATRARLGAAAREVARSVGYVGVGTVEFLVPAADPADFAFIEMNTRLQVEHPVTEMVTGVDLVEAQLRVAAGEPLWFAQEDVRVTGHAVEARVYAEAPDRGFLPSAGRVLLLDAAGAAAGPQAGPVRLDAGVSTGDVVTGDYDPMLAKAVAHGTDRAQALARLDGLLSRVAVLGVETNTGFLRDLLADDDVRAGRLDTGLVDRFVAARSASPADGTAHLVAAALLATGALDTAGVSAGPSLDPWAGDGWRLNGPPAAQVVGLRPPGGDAVEVRVTADGDGHVVAPDGTEPVRVTARSLTGARWSLALAVDRPVAVPVTAVRDADVAWVAVDGRATPWTVLDRTALAARRRAARATTAAGATHAGPVEVRAQMQGRVAATPHPDGHPVTTGTPVVVVEAMKMEHPLLAPTAGTLRLVVRPGDQVRLDQVVAVVEPEGAS</sequence>
<dbReference type="Gene3D" id="2.40.50.100">
    <property type="match status" value="1"/>
</dbReference>
<dbReference type="InterPro" id="IPR016185">
    <property type="entry name" value="PreATP-grasp_dom_sf"/>
</dbReference>
<keyword evidence="11" id="KW-1185">Reference proteome</keyword>
<dbReference type="Proteomes" id="UP000224130">
    <property type="component" value="Unassembled WGS sequence"/>
</dbReference>
<name>A0A2A9EUY7_9MICO</name>
<protein>
    <recommendedName>
        <fullName evidence="2">biotin carboxylase</fullName>
        <ecNumber evidence="2">6.3.4.14</ecNumber>
    </recommendedName>
</protein>
<organism evidence="10 11">
    <name type="scientific">Isoptericola jiangsuensis</name>
    <dbReference type="NCBI Taxonomy" id="548579"/>
    <lineage>
        <taxon>Bacteria</taxon>
        <taxon>Bacillati</taxon>
        <taxon>Actinomycetota</taxon>
        <taxon>Actinomycetes</taxon>
        <taxon>Micrococcales</taxon>
        <taxon>Promicromonosporaceae</taxon>
        <taxon>Isoptericola</taxon>
    </lineage>
</organism>
<dbReference type="SMART" id="SM00878">
    <property type="entry name" value="Biotin_carb_C"/>
    <property type="match status" value="1"/>
</dbReference>
<evidence type="ECO:0000256" key="4">
    <source>
        <dbReference type="ARBA" id="ARBA00022741"/>
    </source>
</evidence>
<dbReference type="InterPro" id="IPR011053">
    <property type="entry name" value="Single_hybrid_motif"/>
</dbReference>
<dbReference type="PROSITE" id="PS00867">
    <property type="entry name" value="CPSASE_2"/>
    <property type="match status" value="1"/>
</dbReference>
<dbReference type="InterPro" id="IPR005479">
    <property type="entry name" value="CPAse_ATP-bd"/>
</dbReference>
<evidence type="ECO:0000313" key="10">
    <source>
        <dbReference type="EMBL" id="PFG42055.1"/>
    </source>
</evidence>
<feature type="domain" description="Biotin carboxylation" evidence="9">
    <location>
        <begin position="1"/>
        <end position="451"/>
    </location>
</feature>
<dbReference type="Gene3D" id="3.30.470.20">
    <property type="entry name" value="ATP-grasp fold, B domain"/>
    <property type="match status" value="1"/>
</dbReference>
<evidence type="ECO:0000256" key="1">
    <source>
        <dbReference type="ARBA" id="ARBA00001953"/>
    </source>
</evidence>
<dbReference type="GO" id="GO:0046872">
    <property type="term" value="F:metal ion binding"/>
    <property type="evidence" value="ECO:0007669"/>
    <property type="project" value="InterPro"/>
</dbReference>
<dbReference type="InterPro" id="IPR011764">
    <property type="entry name" value="Biotin_carboxylation_dom"/>
</dbReference>
<evidence type="ECO:0000256" key="6">
    <source>
        <dbReference type="ARBA" id="ARBA00023267"/>
    </source>
</evidence>
<dbReference type="SUPFAM" id="SSF51230">
    <property type="entry name" value="Single hybrid motif"/>
    <property type="match status" value="1"/>
</dbReference>
<dbReference type="InterPro" id="IPR005481">
    <property type="entry name" value="BC-like_N"/>
</dbReference>
<keyword evidence="5 7" id="KW-0067">ATP-binding</keyword>
<dbReference type="GO" id="GO:0004075">
    <property type="term" value="F:biotin carboxylase activity"/>
    <property type="evidence" value="ECO:0007669"/>
    <property type="project" value="UniProtKB-EC"/>
</dbReference>
<accession>A0A2A9EUY7</accession>
<keyword evidence="4 7" id="KW-0547">Nucleotide-binding</keyword>
<dbReference type="InterPro" id="IPR011761">
    <property type="entry name" value="ATP-grasp"/>
</dbReference>
<dbReference type="GO" id="GO:0005524">
    <property type="term" value="F:ATP binding"/>
    <property type="evidence" value="ECO:0007669"/>
    <property type="project" value="UniProtKB-UniRule"/>
</dbReference>
<dbReference type="EC" id="6.3.4.14" evidence="2"/>
<evidence type="ECO:0000259" key="9">
    <source>
        <dbReference type="PROSITE" id="PS50979"/>
    </source>
</evidence>